<evidence type="ECO:0000256" key="2">
    <source>
        <dbReference type="ARBA" id="ARBA00022670"/>
    </source>
</evidence>
<evidence type="ECO:0000256" key="1">
    <source>
        <dbReference type="ARBA" id="ARBA00008136"/>
    </source>
</evidence>
<organism evidence="9 10">
    <name type="scientific">Pseudomonas neuropathica</name>
    <dbReference type="NCBI Taxonomy" id="2730425"/>
    <lineage>
        <taxon>Bacteria</taxon>
        <taxon>Pseudomonadati</taxon>
        <taxon>Pseudomonadota</taxon>
        <taxon>Gammaproteobacteria</taxon>
        <taxon>Pseudomonadales</taxon>
        <taxon>Pseudomonadaceae</taxon>
        <taxon>Pseudomonas</taxon>
    </lineage>
</organism>
<evidence type="ECO:0000313" key="10">
    <source>
        <dbReference type="Proteomes" id="UP000722111"/>
    </source>
</evidence>
<dbReference type="PANTHER" id="PTHR13604">
    <property type="entry name" value="DC12-RELATED"/>
    <property type="match status" value="1"/>
</dbReference>
<dbReference type="RefSeq" id="WP_194933905.1">
    <property type="nucleotide sequence ID" value="NZ_JACOPX010000004.1"/>
</dbReference>
<evidence type="ECO:0000256" key="4">
    <source>
        <dbReference type="ARBA" id="ARBA00022801"/>
    </source>
</evidence>
<keyword evidence="6" id="KW-0238">DNA-binding</keyword>
<reference evidence="9 10" key="1">
    <citation type="submission" date="2020-08" db="EMBL/GenBank/DDBJ databases">
        <title>Description of novel Pseudomonas species.</title>
        <authorList>
            <person name="Duman M."/>
            <person name="Mulet M."/>
            <person name="Altun S."/>
            <person name="Saticioglu I.B."/>
            <person name="Lalucat J."/>
            <person name="Garcia-Valdes E."/>
        </authorList>
    </citation>
    <scope>NUCLEOTIDE SEQUENCE [LARGE SCALE GENOMIC DNA]</scope>
    <source>
        <strain evidence="9 10">P155</strain>
    </source>
</reference>
<keyword evidence="5" id="KW-0190">Covalent protein-DNA linkage</keyword>
<dbReference type="Gene3D" id="3.90.1680.10">
    <property type="entry name" value="SOS response associated peptidase-like"/>
    <property type="match status" value="1"/>
</dbReference>
<comment type="caution">
    <text evidence="9">The sequence shown here is derived from an EMBL/GenBank/DDBJ whole genome shotgun (WGS) entry which is preliminary data.</text>
</comment>
<evidence type="ECO:0000256" key="6">
    <source>
        <dbReference type="ARBA" id="ARBA00023125"/>
    </source>
</evidence>
<evidence type="ECO:0000256" key="8">
    <source>
        <dbReference type="RuleBase" id="RU364100"/>
    </source>
</evidence>
<dbReference type="Pfam" id="PF02586">
    <property type="entry name" value="SRAP"/>
    <property type="match status" value="1"/>
</dbReference>
<keyword evidence="7" id="KW-0456">Lyase</keyword>
<dbReference type="Proteomes" id="UP000722111">
    <property type="component" value="Unassembled WGS sequence"/>
</dbReference>
<keyword evidence="2 8" id="KW-0645">Protease</keyword>
<evidence type="ECO:0000256" key="5">
    <source>
        <dbReference type="ARBA" id="ARBA00023124"/>
    </source>
</evidence>
<protein>
    <recommendedName>
        <fullName evidence="8">Abasic site processing protein</fullName>
        <ecNumber evidence="8">3.4.-.-</ecNumber>
    </recommendedName>
</protein>
<dbReference type="EMBL" id="JACOPX010000004">
    <property type="protein sequence ID" value="MBF6033059.1"/>
    <property type="molecule type" value="Genomic_DNA"/>
</dbReference>
<dbReference type="InterPro" id="IPR036590">
    <property type="entry name" value="SRAP-like"/>
</dbReference>
<dbReference type="SUPFAM" id="SSF143081">
    <property type="entry name" value="BB1717-like"/>
    <property type="match status" value="1"/>
</dbReference>
<comment type="similarity">
    <text evidence="1 8">Belongs to the SOS response-associated peptidase family.</text>
</comment>
<proteinExistence type="inferred from homology"/>
<gene>
    <name evidence="9" type="ORF">H8F23_07340</name>
</gene>
<keyword evidence="3" id="KW-0227">DNA damage</keyword>
<dbReference type="PANTHER" id="PTHR13604:SF0">
    <property type="entry name" value="ABASIC SITE PROCESSING PROTEIN HMCES"/>
    <property type="match status" value="1"/>
</dbReference>
<evidence type="ECO:0000313" key="9">
    <source>
        <dbReference type="EMBL" id="MBF6033059.1"/>
    </source>
</evidence>
<evidence type="ECO:0000256" key="3">
    <source>
        <dbReference type="ARBA" id="ARBA00022763"/>
    </source>
</evidence>
<name>A0ABS0BFC8_9PSED</name>
<dbReference type="InterPro" id="IPR003738">
    <property type="entry name" value="SRAP"/>
</dbReference>
<evidence type="ECO:0000256" key="7">
    <source>
        <dbReference type="ARBA" id="ARBA00023239"/>
    </source>
</evidence>
<keyword evidence="10" id="KW-1185">Reference proteome</keyword>
<keyword evidence="4 8" id="KW-0378">Hydrolase</keyword>
<dbReference type="EC" id="3.4.-.-" evidence="8"/>
<accession>A0ABS0BFC8</accession>
<sequence length="237" mass="26627">MCGRLSQYDGINDFVAALSMPNALVNNAGDLPFERYNAAPTTQLAIFHQEGQYLHADMVRWGWRPHWAKDRASPINARVEKVAHGPFFRAIWPHRAIIAINNWFEWVDEGGPKKQPYLIRRKDRAPILCAAIGQYPSAEHPPSEHDGFVIITADSAGGMVDIHDRRPVTLSPELAREWLDPHTPKEHAEQMALLQGESTEAFEWFQVDRAVGNVRNHGPEIIEPKSAITDGDEKGNG</sequence>